<name>A0AB34HJW8_ESCRO</name>
<keyword evidence="2" id="KW-1185">Reference proteome</keyword>
<proteinExistence type="predicted"/>
<dbReference type="Proteomes" id="UP001159641">
    <property type="component" value="Unassembled WGS sequence"/>
</dbReference>
<evidence type="ECO:0000313" key="1">
    <source>
        <dbReference type="EMBL" id="KAJ8791290.1"/>
    </source>
</evidence>
<comment type="caution">
    <text evidence="1">The sequence shown here is derived from an EMBL/GenBank/DDBJ whole genome shotgun (WGS) entry which is preliminary data.</text>
</comment>
<sequence>MGLRTTALWCPEPGAASRIGELRVSRQGTTVCPPCDNELKSEAIIEHLCASEFGKNVPGRLREVGHPWFLPVRIPGAELSSALLGTLENAALLRNLFPSSAHFNSWPVAHPASFARDGGGLFRAEATAEHLRAFEALQWAGWVMVAIPRLASGELGAWLGGNQAPGSLGRDSMGTTLHSEAMLRHREEKLGKEPNFPLW</sequence>
<evidence type="ECO:0000313" key="2">
    <source>
        <dbReference type="Proteomes" id="UP001159641"/>
    </source>
</evidence>
<gene>
    <name evidence="1" type="ORF">J1605_004337</name>
</gene>
<dbReference type="AlphaFoldDB" id="A0AB34HJW8"/>
<accession>A0AB34HJW8</accession>
<protein>
    <submittedName>
        <fullName evidence="1">Uncharacterized protein</fullName>
    </submittedName>
</protein>
<reference evidence="1 2" key="1">
    <citation type="submission" date="2022-11" db="EMBL/GenBank/DDBJ databases">
        <title>Whole genome sequence of Eschrichtius robustus ER-17-0199.</title>
        <authorList>
            <person name="Bruniche-Olsen A."/>
            <person name="Black A.N."/>
            <person name="Fields C.J."/>
            <person name="Walden K."/>
            <person name="Dewoody J.A."/>
        </authorList>
    </citation>
    <scope>NUCLEOTIDE SEQUENCE [LARGE SCALE GENOMIC DNA]</scope>
    <source>
        <strain evidence="1">ER-17-0199</strain>
        <tissue evidence="1">Blubber</tissue>
    </source>
</reference>
<dbReference type="EMBL" id="JAIQCJ010001301">
    <property type="protein sequence ID" value="KAJ8791290.1"/>
    <property type="molecule type" value="Genomic_DNA"/>
</dbReference>
<organism evidence="1 2">
    <name type="scientific">Eschrichtius robustus</name>
    <name type="common">California gray whale</name>
    <name type="synonym">Eschrichtius gibbosus</name>
    <dbReference type="NCBI Taxonomy" id="9764"/>
    <lineage>
        <taxon>Eukaryota</taxon>
        <taxon>Metazoa</taxon>
        <taxon>Chordata</taxon>
        <taxon>Craniata</taxon>
        <taxon>Vertebrata</taxon>
        <taxon>Euteleostomi</taxon>
        <taxon>Mammalia</taxon>
        <taxon>Eutheria</taxon>
        <taxon>Laurasiatheria</taxon>
        <taxon>Artiodactyla</taxon>
        <taxon>Whippomorpha</taxon>
        <taxon>Cetacea</taxon>
        <taxon>Mysticeti</taxon>
        <taxon>Eschrichtiidae</taxon>
        <taxon>Eschrichtius</taxon>
    </lineage>
</organism>